<feature type="compositionally biased region" description="Basic and acidic residues" evidence="1">
    <location>
        <begin position="134"/>
        <end position="163"/>
    </location>
</feature>
<evidence type="ECO:0000256" key="1">
    <source>
        <dbReference type="SAM" id="MobiDB-lite"/>
    </source>
</evidence>
<comment type="caution">
    <text evidence="2">The sequence shown here is derived from an EMBL/GenBank/DDBJ whole genome shotgun (WGS) entry which is preliminary data.</text>
</comment>
<feature type="compositionally biased region" description="Basic and acidic residues" evidence="1">
    <location>
        <begin position="228"/>
        <end position="241"/>
    </location>
</feature>
<dbReference type="EMBL" id="JARKIF010000017">
    <property type="protein sequence ID" value="KAJ7620392.1"/>
    <property type="molecule type" value="Genomic_DNA"/>
</dbReference>
<name>A0AAD7BH13_9AGAR</name>
<reference evidence="2" key="1">
    <citation type="submission" date="2023-03" db="EMBL/GenBank/DDBJ databases">
        <title>Massive genome expansion in bonnet fungi (Mycena s.s.) driven by repeated elements and novel gene families across ecological guilds.</title>
        <authorList>
            <consortium name="Lawrence Berkeley National Laboratory"/>
            <person name="Harder C.B."/>
            <person name="Miyauchi S."/>
            <person name="Viragh M."/>
            <person name="Kuo A."/>
            <person name="Thoen E."/>
            <person name="Andreopoulos B."/>
            <person name="Lu D."/>
            <person name="Skrede I."/>
            <person name="Drula E."/>
            <person name="Henrissat B."/>
            <person name="Morin E."/>
            <person name="Kohler A."/>
            <person name="Barry K."/>
            <person name="LaButti K."/>
            <person name="Morin E."/>
            <person name="Salamov A."/>
            <person name="Lipzen A."/>
            <person name="Mereny Z."/>
            <person name="Hegedus B."/>
            <person name="Baldrian P."/>
            <person name="Stursova M."/>
            <person name="Weitz H."/>
            <person name="Taylor A."/>
            <person name="Grigoriev I.V."/>
            <person name="Nagy L.G."/>
            <person name="Martin F."/>
            <person name="Kauserud H."/>
        </authorList>
    </citation>
    <scope>NUCLEOTIDE SEQUENCE</scope>
    <source>
        <strain evidence="2">9284</strain>
    </source>
</reference>
<evidence type="ECO:0000313" key="3">
    <source>
        <dbReference type="Proteomes" id="UP001221142"/>
    </source>
</evidence>
<proteinExistence type="predicted"/>
<dbReference type="Proteomes" id="UP001221142">
    <property type="component" value="Unassembled WGS sequence"/>
</dbReference>
<gene>
    <name evidence="2" type="ORF">FB45DRAFT_871425</name>
</gene>
<accession>A0AAD7BH13</accession>
<protein>
    <submittedName>
        <fullName evidence="2">Uncharacterized protein</fullName>
    </submittedName>
</protein>
<feature type="region of interest" description="Disordered" evidence="1">
    <location>
        <begin position="58"/>
        <end position="87"/>
    </location>
</feature>
<feature type="compositionally biased region" description="Basic and acidic residues" evidence="1">
    <location>
        <begin position="58"/>
        <end position="71"/>
    </location>
</feature>
<keyword evidence="3" id="KW-1185">Reference proteome</keyword>
<sequence>MVTRVLSTTPGWSTFGVQHFLRFQLGSNNSPDFNLQDSGKHPSYQLPKWLGIRRETEKMRPPKMGSKDSGRRGCHRTGPGDIPEERVADVLDDGGGARQEAEQDGGGVDHGRSECAYFVYSNEIETYLQFGVKRERNRAESEANRKLGDPDDRNEKEVLREWGRLPSVEGGSSHQTQRKTLLHPYPSPKIAGCRCQGRNGGRPKQRSIMDVPPEDTGARQTALAAHGDSWREPDSGNDVKRSSVQTKNLKKPSVGDSQVWSLVKSWWEARWI</sequence>
<organism evidence="2 3">
    <name type="scientific">Roridomyces roridus</name>
    <dbReference type="NCBI Taxonomy" id="1738132"/>
    <lineage>
        <taxon>Eukaryota</taxon>
        <taxon>Fungi</taxon>
        <taxon>Dikarya</taxon>
        <taxon>Basidiomycota</taxon>
        <taxon>Agaricomycotina</taxon>
        <taxon>Agaricomycetes</taxon>
        <taxon>Agaricomycetidae</taxon>
        <taxon>Agaricales</taxon>
        <taxon>Marasmiineae</taxon>
        <taxon>Mycenaceae</taxon>
        <taxon>Roridomyces</taxon>
    </lineage>
</organism>
<evidence type="ECO:0000313" key="2">
    <source>
        <dbReference type="EMBL" id="KAJ7620392.1"/>
    </source>
</evidence>
<dbReference type="AlphaFoldDB" id="A0AAD7BH13"/>
<feature type="region of interest" description="Disordered" evidence="1">
    <location>
        <begin position="134"/>
        <end position="255"/>
    </location>
</feature>